<accession>A0A0D7BDN8</accession>
<gene>
    <name evidence="1" type="ORF">CYLTODRAFT_443453</name>
</gene>
<name>A0A0D7BDN8_9AGAR</name>
<dbReference type="AlphaFoldDB" id="A0A0D7BDN8"/>
<evidence type="ECO:0000313" key="2">
    <source>
        <dbReference type="Proteomes" id="UP000054007"/>
    </source>
</evidence>
<protein>
    <submittedName>
        <fullName evidence="1">Uncharacterized protein</fullName>
    </submittedName>
</protein>
<dbReference type="EMBL" id="KN880506">
    <property type="protein sequence ID" value="KIY68254.1"/>
    <property type="molecule type" value="Genomic_DNA"/>
</dbReference>
<organism evidence="1 2">
    <name type="scientific">Cylindrobasidium torrendii FP15055 ss-10</name>
    <dbReference type="NCBI Taxonomy" id="1314674"/>
    <lineage>
        <taxon>Eukaryota</taxon>
        <taxon>Fungi</taxon>
        <taxon>Dikarya</taxon>
        <taxon>Basidiomycota</taxon>
        <taxon>Agaricomycotina</taxon>
        <taxon>Agaricomycetes</taxon>
        <taxon>Agaricomycetidae</taxon>
        <taxon>Agaricales</taxon>
        <taxon>Marasmiineae</taxon>
        <taxon>Physalacriaceae</taxon>
        <taxon>Cylindrobasidium</taxon>
    </lineage>
</organism>
<sequence>MSIKRWLARASSLGQDKDEPVPMCKYDNEQYLQWPWPQINALQRAARSVLTVSDPAGREFAAVSIDGGYCISTASTASHVCSARAFDNSCPQGNNKSEVVDFGESFDMWKIGPAPHGSIVLEPSKLRMLSTYDLIARRIIILHASFVLEEFEPSINSHLPPVTWQDVTNIMLFQGPTSLQERPSVINDLPLPTSRDVKHSAEHIVALGVDCSASDSSSVVHVSMDKADKDWQDSDNLWYTFYPNAEPTCVGGPVLVKENRGLRFAGVFGRNRVVVPLTNPLFTALLLVYVWPHVWRHGTQELREAYRFEIFSHAGPTVMEDLRDKLDRTLWKEIEPSWKWLWTKGHVLDYRAKGYKLQDSEYVCALPSFDGNPLSYDGSRFRKDGSLVTPILMEDRPYLNIETQDTLAQNNNRHTVSLIPGTDDTDAPYLNVEAS</sequence>
<proteinExistence type="predicted"/>
<keyword evidence="2" id="KW-1185">Reference proteome</keyword>
<reference evidence="1 2" key="1">
    <citation type="journal article" date="2015" name="Fungal Genet. Biol.">
        <title>Evolution of novel wood decay mechanisms in Agaricales revealed by the genome sequences of Fistulina hepatica and Cylindrobasidium torrendii.</title>
        <authorList>
            <person name="Floudas D."/>
            <person name="Held B.W."/>
            <person name="Riley R."/>
            <person name="Nagy L.G."/>
            <person name="Koehler G."/>
            <person name="Ransdell A.S."/>
            <person name="Younus H."/>
            <person name="Chow J."/>
            <person name="Chiniquy J."/>
            <person name="Lipzen A."/>
            <person name="Tritt A."/>
            <person name="Sun H."/>
            <person name="Haridas S."/>
            <person name="LaButti K."/>
            <person name="Ohm R.A."/>
            <person name="Kues U."/>
            <person name="Blanchette R.A."/>
            <person name="Grigoriev I.V."/>
            <person name="Minto R.E."/>
            <person name="Hibbett D.S."/>
        </authorList>
    </citation>
    <scope>NUCLEOTIDE SEQUENCE [LARGE SCALE GENOMIC DNA]</scope>
    <source>
        <strain evidence="1 2">FP15055 ss-10</strain>
    </source>
</reference>
<dbReference type="Proteomes" id="UP000054007">
    <property type="component" value="Unassembled WGS sequence"/>
</dbReference>
<evidence type="ECO:0000313" key="1">
    <source>
        <dbReference type="EMBL" id="KIY68254.1"/>
    </source>
</evidence>